<protein>
    <submittedName>
        <fullName evidence="2">Ribosomal-protein-alanine N-acetyltransferase</fullName>
    </submittedName>
</protein>
<dbReference type="PANTHER" id="PTHR43792">
    <property type="entry name" value="GNAT FAMILY, PUTATIVE (AFU_ORTHOLOGUE AFUA_3G00765)-RELATED-RELATED"/>
    <property type="match status" value="1"/>
</dbReference>
<keyword evidence="2" id="KW-0808">Transferase</keyword>
<keyword evidence="3" id="KW-1185">Reference proteome</keyword>
<dbReference type="OrthoDB" id="9811523at2"/>
<evidence type="ECO:0000313" key="2">
    <source>
        <dbReference type="EMBL" id="SNR34883.1"/>
    </source>
</evidence>
<gene>
    <name evidence="2" type="ORF">SAMN04488111_0648</name>
</gene>
<dbReference type="PANTHER" id="PTHR43792:SF1">
    <property type="entry name" value="N-ACETYLTRANSFERASE DOMAIN-CONTAINING PROTEIN"/>
    <property type="match status" value="1"/>
</dbReference>
<dbReference type="Proteomes" id="UP000198412">
    <property type="component" value="Unassembled WGS sequence"/>
</dbReference>
<dbReference type="InterPro" id="IPR016181">
    <property type="entry name" value="Acyl_CoA_acyltransferase"/>
</dbReference>
<dbReference type="InterPro" id="IPR000182">
    <property type="entry name" value="GNAT_dom"/>
</dbReference>
<dbReference type="PROSITE" id="PS51186">
    <property type="entry name" value="GNAT"/>
    <property type="match status" value="1"/>
</dbReference>
<dbReference type="Gene3D" id="3.40.630.30">
    <property type="match status" value="1"/>
</dbReference>
<dbReference type="CDD" id="cd04301">
    <property type="entry name" value="NAT_SF"/>
    <property type="match status" value="1"/>
</dbReference>
<evidence type="ECO:0000313" key="3">
    <source>
        <dbReference type="Proteomes" id="UP000198412"/>
    </source>
</evidence>
<evidence type="ECO:0000259" key="1">
    <source>
        <dbReference type="PROSITE" id="PS51186"/>
    </source>
</evidence>
<dbReference type="RefSeq" id="WP_089376980.1">
    <property type="nucleotide sequence ID" value="NZ_FZNX01000001.1"/>
</dbReference>
<name>A0A238VMB9_9FLAO</name>
<dbReference type="InterPro" id="IPR051531">
    <property type="entry name" value="N-acetyltransferase"/>
</dbReference>
<organism evidence="2 3">
    <name type="scientific">Lutibacter flavus</name>
    <dbReference type="NCBI Taxonomy" id="691689"/>
    <lineage>
        <taxon>Bacteria</taxon>
        <taxon>Pseudomonadati</taxon>
        <taxon>Bacteroidota</taxon>
        <taxon>Flavobacteriia</taxon>
        <taxon>Flavobacteriales</taxon>
        <taxon>Flavobacteriaceae</taxon>
        <taxon>Lutibacter</taxon>
    </lineage>
</organism>
<dbReference type="AlphaFoldDB" id="A0A238VMB9"/>
<accession>A0A238VMB9</accession>
<reference evidence="3" key="1">
    <citation type="submission" date="2017-06" db="EMBL/GenBank/DDBJ databases">
        <authorList>
            <person name="Varghese N."/>
            <person name="Submissions S."/>
        </authorList>
    </citation>
    <scope>NUCLEOTIDE SEQUENCE [LARGE SCALE GENOMIC DNA]</scope>
    <source>
        <strain evidence="3">DSM 27993</strain>
    </source>
</reference>
<sequence>MHYLNFTPFPKLKSERLQLRQLNKSDAPIIFFLRSDAEVNKYIKRPTPKSIDDALAFIAKINNGIKENEWVYWCITLKDNPKVIGTISLWHFSKDKTIAEVGYDLHPDYQQKGIMNEALNTVLNYGFNTLNLREIEAFTHRNNNPSKKLLVNNKFIYKEDRKDEDNLDNHIFTVQNPNNKSK</sequence>
<proteinExistence type="predicted"/>
<dbReference type="EMBL" id="FZNX01000001">
    <property type="protein sequence ID" value="SNR34883.1"/>
    <property type="molecule type" value="Genomic_DNA"/>
</dbReference>
<dbReference type="SUPFAM" id="SSF55729">
    <property type="entry name" value="Acyl-CoA N-acyltransferases (Nat)"/>
    <property type="match status" value="1"/>
</dbReference>
<dbReference type="Pfam" id="PF13302">
    <property type="entry name" value="Acetyltransf_3"/>
    <property type="match status" value="1"/>
</dbReference>
<dbReference type="GO" id="GO:0016747">
    <property type="term" value="F:acyltransferase activity, transferring groups other than amino-acyl groups"/>
    <property type="evidence" value="ECO:0007669"/>
    <property type="project" value="InterPro"/>
</dbReference>
<feature type="domain" description="N-acetyltransferase" evidence="1">
    <location>
        <begin position="17"/>
        <end position="178"/>
    </location>
</feature>